<keyword evidence="4" id="KW-0489">Methyltransferase</keyword>
<dbReference type="NCBIfam" id="TIGR01470">
    <property type="entry name" value="cysG_Nterm"/>
    <property type="match status" value="1"/>
</dbReference>
<proteinExistence type="inferred from homology"/>
<dbReference type="Gene3D" id="3.40.50.720">
    <property type="entry name" value="NAD(P)-binding Rossmann-like Domain"/>
    <property type="match status" value="1"/>
</dbReference>
<feature type="domain" description="Siroheme synthase central" evidence="15">
    <location>
        <begin position="200"/>
        <end position="225"/>
    </location>
</feature>
<dbReference type="GO" id="GO:0019354">
    <property type="term" value="P:siroheme biosynthetic process"/>
    <property type="evidence" value="ECO:0007669"/>
    <property type="project" value="UniProtKB-UniPathway"/>
</dbReference>
<keyword evidence="5" id="KW-0808">Transferase</keyword>
<gene>
    <name evidence="16" type="ORF">CQA66_04755</name>
</gene>
<dbReference type="InterPro" id="IPR050161">
    <property type="entry name" value="Siro_Cobalamin_biosynth"/>
</dbReference>
<keyword evidence="9" id="KW-0456">Lyase</keyword>
<dbReference type="EMBL" id="NXLW01000007">
    <property type="protein sequence ID" value="RDU72377.1"/>
    <property type="molecule type" value="Genomic_DNA"/>
</dbReference>
<evidence type="ECO:0000313" key="17">
    <source>
        <dbReference type="Proteomes" id="UP000256424"/>
    </source>
</evidence>
<keyword evidence="7" id="KW-0560">Oxidoreductase</keyword>
<dbReference type="PANTHER" id="PTHR45790">
    <property type="entry name" value="SIROHEME SYNTHASE-RELATED"/>
    <property type="match status" value="1"/>
</dbReference>
<dbReference type="OrthoDB" id="9815856at2"/>
<evidence type="ECO:0000256" key="8">
    <source>
        <dbReference type="ARBA" id="ARBA00023027"/>
    </source>
</evidence>
<evidence type="ECO:0000256" key="13">
    <source>
        <dbReference type="ARBA" id="ARBA00047561"/>
    </source>
</evidence>
<dbReference type="Pfam" id="PF00590">
    <property type="entry name" value="TP_methylase"/>
    <property type="match status" value="1"/>
</dbReference>
<comment type="caution">
    <text evidence="16">The sequence shown here is derived from an EMBL/GenBank/DDBJ whole genome shotgun (WGS) entry which is preliminary data.</text>
</comment>
<dbReference type="InterPro" id="IPR014777">
    <property type="entry name" value="4pyrrole_Mease_sub1"/>
</dbReference>
<keyword evidence="11" id="KW-0511">Multifunctional enzyme</keyword>
<dbReference type="GO" id="GO:0009236">
    <property type="term" value="P:cobalamin biosynthetic process"/>
    <property type="evidence" value="ECO:0007669"/>
    <property type="project" value="UniProtKB-KW"/>
</dbReference>
<evidence type="ECO:0000313" key="16">
    <source>
        <dbReference type="EMBL" id="RDU72377.1"/>
    </source>
</evidence>
<dbReference type="RefSeq" id="WP_104762844.1">
    <property type="nucleotide sequence ID" value="NZ_FZPM01000009.1"/>
</dbReference>
<organism evidence="16 17">
    <name type="scientific">Helicobacter aurati</name>
    <dbReference type="NCBI Taxonomy" id="137778"/>
    <lineage>
        <taxon>Bacteria</taxon>
        <taxon>Pseudomonadati</taxon>
        <taxon>Campylobacterota</taxon>
        <taxon>Epsilonproteobacteria</taxon>
        <taxon>Campylobacterales</taxon>
        <taxon>Helicobacteraceae</taxon>
        <taxon>Helicobacter</taxon>
    </lineage>
</organism>
<reference evidence="16 17" key="1">
    <citation type="submission" date="2018-04" db="EMBL/GenBank/DDBJ databases">
        <title>Novel Campyloabacter and Helicobacter Species and Strains.</title>
        <authorList>
            <person name="Mannion A.J."/>
            <person name="Shen Z."/>
            <person name="Fox J.G."/>
        </authorList>
    </citation>
    <scope>NUCLEOTIDE SEQUENCE [LARGE SCALE GENOMIC DNA]</scope>
    <source>
        <strain evidence="16 17">MIT 97-5075</strain>
    </source>
</reference>
<dbReference type="AlphaFoldDB" id="A0A3D8J4E9"/>
<dbReference type="Proteomes" id="UP000256424">
    <property type="component" value="Unassembled WGS sequence"/>
</dbReference>
<keyword evidence="6" id="KW-0949">S-adenosyl-L-methionine</keyword>
<dbReference type="GO" id="GO:0043115">
    <property type="term" value="F:precorrin-2 dehydrogenase activity"/>
    <property type="evidence" value="ECO:0007669"/>
    <property type="project" value="UniProtKB-EC"/>
</dbReference>
<accession>A0A3D8J4E9</accession>
<evidence type="ECO:0000256" key="9">
    <source>
        <dbReference type="ARBA" id="ARBA00023239"/>
    </source>
</evidence>
<evidence type="ECO:0000256" key="6">
    <source>
        <dbReference type="ARBA" id="ARBA00022691"/>
    </source>
</evidence>
<dbReference type="InterPro" id="IPR028281">
    <property type="entry name" value="Sirohaem_synthase_central"/>
</dbReference>
<keyword evidence="10" id="KW-0627">Porphyrin biosynthesis</keyword>
<keyword evidence="3" id="KW-0169">Cobalamin biosynthesis</keyword>
<dbReference type="SUPFAM" id="SSF75615">
    <property type="entry name" value="Siroheme synthase middle domains-like"/>
    <property type="match status" value="1"/>
</dbReference>
<dbReference type="FunFam" id="3.40.1010.10:FF:000001">
    <property type="entry name" value="Siroheme synthase"/>
    <property type="match status" value="1"/>
</dbReference>
<dbReference type="Pfam" id="PF14824">
    <property type="entry name" value="Sirohm_synth_M"/>
    <property type="match status" value="1"/>
</dbReference>
<dbReference type="PANTHER" id="PTHR45790:SF3">
    <property type="entry name" value="S-ADENOSYL-L-METHIONINE-DEPENDENT UROPORPHYRINOGEN III METHYLTRANSFERASE, CHLOROPLASTIC"/>
    <property type="match status" value="1"/>
</dbReference>
<dbReference type="Gene3D" id="3.30.160.110">
    <property type="entry name" value="Siroheme synthase, domain 2"/>
    <property type="match status" value="1"/>
</dbReference>
<evidence type="ECO:0000256" key="5">
    <source>
        <dbReference type="ARBA" id="ARBA00022679"/>
    </source>
</evidence>
<name>A0A3D8J4E9_9HELI</name>
<evidence type="ECO:0000259" key="14">
    <source>
        <dbReference type="Pfam" id="PF00590"/>
    </source>
</evidence>
<keyword evidence="8" id="KW-0520">NAD</keyword>
<dbReference type="SUPFAM" id="SSF53790">
    <property type="entry name" value="Tetrapyrrole methylase"/>
    <property type="match status" value="1"/>
</dbReference>
<evidence type="ECO:0000256" key="1">
    <source>
        <dbReference type="ARBA" id="ARBA00005010"/>
    </source>
</evidence>
<sequence>MSRQHSLQNHILPIALKPKKTLLIGAGSVAKQKYQVLLDSGFEVSIVARRITDDFFLPLQENIKFMSLDLTYSSSETNSYDRYSSDSKDLAINTSISDLSSGKKQTDIYDSLTESTYGGNDIVRNCTDSQSRTCTIKNLATHIAQQFVFLHGFEIVIDASGDRNLGQFLYENKRKYGYLLNVVDVPCLCDFYFGAITRNGNVTVLVSSNGASPLLAQSIRDKIANLLPKALANFSYFLQKTRKKPLNSLQKAQIKAACQRKLGKVFIIGCGPGDFKSLTLRAFETLSLLDVALIDNLVGEGIREYLASHNVQCINVGKQKGKQSCKQEDIHALMLQFAKEGKCVGRLKGGDPAIFGRVWEEGSFLAENGIEVSCVSGISSSLGGALSGGIIPTLRGISSGVVIVSAHLRESVFHTEWLYWLKNSSYTLVVMMAYSFAERIVESARALGVNLTIPAAFVSKIDSKEQKSVIGTFGELVQMAALCEKPAVLIIGEAVRASLTMPYKGERIVLASLESNKQEIAYKQGESLQGTLQEFLAESSVFAECTACVSQEAQGERLESPHTLKEQSNEDSNIFQTKVNVAIVDKRKQDECKAIALV</sequence>
<evidence type="ECO:0000256" key="10">
    <source>
        <dbReference type="ARBA" id="ARBA00023244"/>
    </source>
</evidence>
<evidence type="ECO:0000259" key="15">
    <source>
        <dbReference type="Pfam" id="PF14824"/>
    </source>
</evidence>
<keyword evidence="17" id="KW-1185">Reference proteome</keyword>
<evidence type="ECO:0000256" key="7">
    <source>
        <dbReference type="ARBA" id="ARBA00023002"/>
    </source>
</evidence>
<protein>
    <submittedName>
        <fullName evidence="16">Uncharacterized protein</fullName>
    </submittedName>
</protein>
<comment type="catalytic activity">
    <reaction evidence="13">
        <text>precorrin-2 + NAD(+) = sirohydrochlorin + NADH + 2 H(+)</text>
        <dbReference type="Rhea" id="RHEA:15613"/>
        <dbReference type="ChEBI" id="CHEBI:15378"/>
        <dbReference type="ChEBI" id="CHEBI:57540"/>
        <dbReference type="ChEBI" id="CHEBI:57945"/>
        <dbReference type="ChEBI" id="CHEBI:58351"/>
        <dbReference type="ChEBI" id="CHEBI:58827"/>
        <dbReference type="EC" id="1.3.1.76"/>
    </reaction>
</comment>
<evidence type="ECO:0000256" key="11">
    <source>
        <dbReference type="ARBA" id="ARBA00023268"/>
    </source>
</evidence>
<dbReference type="InterPro" id="IPR006367">
    <property type="entry name" value="Sirohaem_synthase_N"/>
</dbReference>
<comment type="pathway">
    <text evidence="12">Porphyrin-containing compound metabolism; siroheme biosynthesis; precorrin-2 from uroporphyrinogen III: step 1/1.</text>
</comment>
<dbReference type="InterPro" id="IPR036291">
    <property type="entry name" value="NAD(P)-bd_dom_sf"/>
</dbReference>
<dbReference type="Gene3D" id="3.30.950.10">
    <property type="entry name" value="Methyltransferase, Cobalt-precorrin-4 Transmethylase, Domain 2"/>
    <property type="match status" value="1"/>
</dbReference>
<dbReference type="InterPro" id="IPR014776">
    <property type="entry name" value="4pyrrole_Mease_sub2"/>
</dbReference>
<comment type="similarity">
    <text evidence="2">Belongs to the precorrin methyltransferase family.</text>
</comment>
<evidence type="ECO:0000256" key="12">
    <source>
        <dbReference type="ARBA" id="ARBA00025705"/>
    </source>
</evidence>
<dbReference type="Gene3D" id="3.40.1010.10">
    <property type="entry name" value="Cobalt-precorrin-4 Transmethylase, Domain 1"/>
    <property type="match status" value="1"/>
</dbReference>
<evidence type="ECO:0000256" key="4">
    <source>
        <dbReference type="ARBA" id="ARBA00022603"/>
    </source>
</evidence>
<dbReference type="InterPro" id="IPR000878">
    <property type="entry name" value="4pyrrol_Mease"/>
</dbReference>
<dbReference type="InterPro" id="IPR006366">
    <property type="entry name" value="CobA/CysG_C"/>
</dbReference>
<dbReference type="GO" id="GO:0004851">
    <property type="term" value="F:uroporphyrin-III C-methyltransferase activity"/>
    <property type="evidence" value="ECO:0007669"/>
    <property type="project" value="TreeGrafter"/>
</dbReference>
<evidence type="ECO:0000256" key="3">
    <source>
        <dbReference type="ARBA" id="ARBA00022573"/>
    </source>
</evidence>
<dbReference type="UniPathway" id="UPA00262">
    <property type="reaction ID" value="UER00211"/>
</dbReference>
<dbReference type="GO" id="GO:0032259">
    <property type="term" value="P:methylation"/>
    <property type="evidence" value="ECO:0007669"/>
    <property type="project" value="UniProtKB-KW"/>
</dbReference>
<dbReference type="GO" id="GO:0016829">
    <property type="term" value="F:lyase activity"/>
    <property type="evidence" value="ECO:0007669"/>
    <property type="project" value="UniProtKB-KW"/>
</dbReference>
<dbReference type="SUPFAM" id="SSF51735">
    <property type="entry name" value="NAD(P)-binding Rossmann-fold domains"/>
    <property type="match status" value="1"/>
</dbReference>
<comment type="pathway">
    <text evidence="1">Porphyrin-containing compound metabolism; siroheme biosynthesis; sirohydrochlorin from precorrin-2: step 1/1.</text>
</comment>
<dbReference type="Pfam" id="PF13241">
    <property type="entry name" value="NAD_binding_7"/>
    <property type="match status" value="1"/>
</dbReference>
<feature type="domain" description="Tetrapyrrole methylase" evidence="14">
    <location>
        <begin position="264"/>
        <end position="476"/>
    </location>
</feature>
<dbReference type="CDD" id="cd11642">
    <property type="entry name" value="SUMT"/>
    <property type="match status" value="1"/>
</dbReference>
<evidence type="ECO:0000256" key="2">
    <source>
        <dbReference type="ARBA" id="ARBA00005879"/>
    </source>
</evidence>
<dbReference type="InterPro" id="IPR035996">
    <property type="entry name" value="4pyrrol_Methylase_sf"/>
</dbReference>